<accession>A0A2W5Q0J5</accession>
<feature type="non-terminal residue" evidence="1">
    <location>
        <position position="1"/>
    </location>
</feature>
<comment type="caution">
    <text evidence="1">The sequence shown here is derived from an EMBL/GenBank/DDBJ whole genome shotgun (WGS) entry which is preliminary data.</text>
</comment>
<organism evidence="1 2">
    <name type="scientific">Micavibrio aeruginosavorus</name>
    <dbReference type="NCBI Taxonomy" id="349221"/>
    <lineage>
        <taxon>Bacteria</taxon>
        <taxon>Pseudomonadati</taxon>
        <taxon>Bdellovibrionota</taxon>
        <taxon>Bdellovibrionia</taxon>
        <taxon>Bdellovibrionales</taxon>
        <taxon>Pseudobdellovibrionaceae</taxon>
        <taxon>Micavibrio</taxon>
    </lineage>
</organism>
<dbReference type="Proteomes" id="UP000249417">
    <property type="component" value="Unassembled WGS sequence"/>
</dbReference>
<gene>
    <name evidence="1" type="ORF">DI551_09240</name>
</gene>
<protein>
    <submittedName>
        <fullName evidence="1">Uncharacterized protein</fullName>
    </submittedName>
</protein>
<name>A0A2W5Q0J5_9BACT</name>
<reference evidence="1 2" key="1">
    <citation type="submission" date="2017-08" db="EMBL/GenBank/DDBJ databases">
        <title>Infants hospitalized years apart are colonized by the same room-sourced microbial strains.</title>
        <authorList>
            <person name="Brooks B."/>
            <person name="Olm M.R."/>
            <person name="Firek B.A."/>
            <person name="Baker R."/>
            <person name="Thomas B.C."/>
            <person name="Morowitz M.J."/>
            <person name="Banfield J.F."/>
        </authorList>
    </citation>
    <scope>NUCLEOTIDE SEQUENCE [LARGE SCALE GENOMIC DNA]</scope>
    <source>
        <strain evidence="1">S2_005_002_R2_29</strain>
    </source>
</reference>
<dbReference type="AlphaFoldDB" id="A0A2W5Q0J5"/>
<proteinExistence type="predicted"/>
<dbReference type="EMBL" id="QFQB01000075">
    <property type="protein sequence ID" value="PZQ44840.1"/>
    <property type="molecule type" value="Genomic_DNA"/>
</dbReference>
<sequence length="81" mass="9586">KNLTSKKIIDFNHKSEVIDILHSIYPLFDSYRKPESRMMALTQRIAFIWLDRIEKNNFDVFSAKMQVPPAFFGLRLLLATR</sequence>
<evidence type="ECO:0000313" key="1">
    <source>
        <dbReference type="EMBL" id="PZQ44840.1"/>
    </source>
</evidence>
<evidence type="ECO:0000313" key="2">
    <source>
        <dbReference type="Proteomes" id="UP000249417"/>
    </source>
</evidence>